<comment type="caution">
    <text evidence="3">The sequence shown here is derived from an EMBL/GenBank/DDBJ whole genome shotgun (WGS) entry which is preliminary data.</text>
</comment>
<keyword evidence="4" id="KW-1185">Reference proteome</keyword>
<protein>
    <recommendedName>
        <fullName evidence="2">DUF5681 domain-containing protein</fullName>
    </recommendedName>
</protein>
<dbReference type="AlphaFoldDB" id="A0A418NNA4"/>
<reference evidence="3 4" key="1">
    <citation type="submission" date="2018-08" db="EMBL/GenBank/DDBJ databases">
        <title>Erythrobacter zhengii sp.nov., a bacterium isolated from deep-sea sediment.</title>
        <authorList>
            <person name="Fang C."/>
            <person name="Wu Y.-H."/>
            <person name="Sun C."/>
            <person name="Wang H."/>
            <person name="Cheng H."/>
            <person name="Meng F.-X."/>
            <person name="Wang C.-S."/>
            <person name="Xu X.-W."/>
        </authorList>
    </citation>
    <scope>NUCLEOTIDE SEQUENCE [LARGE SCALE GENOMIC DNA]</scope>
    <source>
        <strain evidence="3 4">V18</strain>
    </source>
</reference>
<evidence type="ECO:0000256" key="1">
    <source>
        <dbReference type="SAM" id="MobiDB-lite"/>
    </source>
</evidence>
<organism evidence="3 4">
    <name type="scientific">Aurantiacibacter zhengii</name>
    <dbReference type="NCBI Taxonomy" id="2307003"/>
    <lineage>
        <taxon>Bacteria</taxon>
        <taxon>Pseudomonadati</taxon>
        <taxon>Pseudomonadota</taxon>
        <taxon>Alphaproteobacteria</taxon>
        <taxon>Sphingomonadales</taxon>
        <taxon>Erythrobacteraceae</taxon>
        <taxon>Aurantiacibacter</taxon>
    </lineage>
</organism>
<feature type="region of interest" description="Disordered" evidence="1">
    <location>
        <begin position="1"/>
        <end position="36"/>
    </location>
</feature>
<accession>A0A418NNA4</accession>
<dbReference type="Pfam" id="PF18932">
    <property type="entry name" value="DUF5681"/>
    <property type="match status" value="1"/>
</dbReference>
<proteinExistence type="predicted"/>
<sequence>MPKGDDYKVGYRKPPVATRFKPGKSGNPKGRPKAAKGLSTIVRDTLTQKVSVRTANGEKRISRIEAALHKTIELAMKGNPRALAQLIKLYADAVPDPKANADQQSPDQDLTATDIAMLEELQRMLLAEEELAK</sequence>
<evidence type="ECO:0000313" key="3">
    <source>
        <dbReference type="EMBL" id="RIV83144.1"/>
    </source>
</evidence>
<dbReference type="Proteomes" id="UP000286576">
    <property type="component" value="Unassembled WGS sequence"/>
</dbReference>
<evidence type="ECO:0000313" key="4">
    <source>
        <dbReference type="Proteomes" id="UP000286576"/>
    </source>
</evidence>
<feature type="domain" description="DUF5681" evidence="2">
    <location>
        <begin position="17"/>
        <end position="91"/>
    </location>
</feature>
<name>A0A418NNA4_9SPHN</name>
<gene>
    <name evidence="3" type="ORF">D2V07_16950</name>
</gene>
<evidence type="ECO:0000259" key="2">
    <source>
        <dbReference type="Pfam" id="PF18932"/>
    </source>
</evidence>
<dbReference type="EMBL" id="QXFL01000011">
    <property type="protein sequence ID" value="RIV83144.1"/>
    <property type="molecule type" value="Genomic_DNA"/>
</dbReference>
<dbReference type="InterPro" id="IPR043736">
    <property type="entry name" value="DUF5681"/>
</dbReference>
<dbReference type="RefSeq" id="WP_119588095.1">
    <property type="nucleotide sequence ID" value="NZ_CAWODQ010000003.1"/>
</dbReference>
<dbReference type="OrthoDB" id="2086138at2"/>